<dbReference type="GO" id="GO:0180022">
    <property type="term" value="C:RQC-trigger complex"/>
    <property type="evidence" value="ECO:0007669"/>
    <property type="project" value="InterPro"/>
</dbReference>
<organism evidence="4 5">
    <name type="scientific">Fasciola hepatica</name>
    <name type="common">Liver fluke</name>
    <dbReference type="NCBI Taxonomy" id="6192"/>
    <lineage>
        <taxon>Eukaryota</taxon>
        <taxon>Metazoa</taxon>
        <taxon>Spiralia</taxon>
        <taxon>Lophotrochozoa</taxon>
        <taxon>Platyhelminthes</taxon>
        <taxon>Trematoda</taxon>
        <taxon>Digenea</taxon>
        <taxon>Plagiorchiida</taxon>
        <taxon>Echinostomata</taxon>
        <taxon>Echinostomatoidea</taxon>
        <taxon>Fasciolidae</taxon>
        <taxon>Fasciola</taxon>
    </lineage>
</organism>
<feature type="domain" description="ASCH" evidence="1">
    <location>
        <begin position="469"/>
        <end position="555"/>
    </location>
</feature>
<dbReference type="InterPro" id="IPR015947">
    <property type="entry name" value="PUA-like_sf"/>
</dbReference>
<dbReference type="FunFam" id="2.30.130.30:FF:000006">
    <property type="entry name" value="Putative_zinc_finger_motif_-_C2HC5-type /ASCH_domain_containing_protein_-_putative"/>
    <property type="match status" value="1"/>
</dbReference>
<dbReference type="Proteomes" id="UP000230066">
    <property type="component" value="Unassembled WGS sequence"/>
</dbReference>
<dbReference type="Pfam" id="PF04266">
    <property type="entry name" value="ASCH"/>
    <property type="match status" value="1"/>
</dbReference>
<protein>
    <submittedName>
        <fullName evidence="4">Activating signal cointegrator 1</fullName>
    </submittedName>
</protein>
<evidence type="ECO:0000259" key="2">
    <source>
        <dbReference type="Pfam" id="PF06221"/>
    </source>
</evidence>
<dbReference type="InterPro" id="IPR056993">
    <property type="entry name" value="TRIP4_3rd_dom"/>
</dbReference>
<dbReference type="Pfam" id="PF23134">
    <property type="entry name" value="TRIP4_3rd"/>
    <property type="match status" value="1"/>
</dbReference>
<name>A0A4E0RUU2_FASHE</name>
<dbReference type="GO" id="GO:0072344">
    <property type="term" value="P:rescue of stalled ribosome"/>
    <property type="evidence" value="ECO:0007669"/>
    <property type="project" value="InterPro"/>
</dbReference>
<dbReference type="AlphaFoldDB" id="A0A4E0RUU2"/>
<dbReference type="EMBL" id="JXXN02003809">
    <property type="protein sequence ID" value="THD21152.1"/>
    <property type="molecule type" value="Genomic_DNA"/>
</dbReference>
<dbReference type="InterPro" id="IPR039128">
    <property type="entry name" value="TRIP4-like"/>
</dbReference>
<evidence type="ECO:0000313" key="5">
    <source>
        <dbReference type="Proteomes" id="UP000230066"/>
    </source>
</evidence>
<feature type="domain" description="Activating signal cointegrator 1 third" evidence="3">
    <location>
        <begin position="304"/>
        <end position="361"/>
    </location>
</feature>
<dbReference type="PANTHER" id="PTHR12963:SF4">
    <property type="entry name" value="ACTIVATING SIGNAL COINTEGRATOR 1"/>
    <property type="match status" value="1"/>
</dbReference>
<dbReference type="Pfam" id="PF06221">
    <property type="entry name" value="zf-C2HC5"/>
    <property type="match status" value="1"/>
</dbReference>
<keyword evidence="5" id="KW-1185">Reference proteome</keyword>
<dbReference type="SUPFAM" id="SSF88697">
    <property type="entry name" value="PUA domain-like"/>
    <property type="match status" value="1"/>
</dbReference>
<dbReference type="GO" id="GO:0008270">
    <property type="term" value="F:zinc ion binding"/>
    <property type="evidence" value="ECO:0007669"/>
    <property type="project" value="InterPro"/>
</dbReference>
<accession>A0A4E0RUU2</accession>
<evidence type="ECO:0000259" key="3">
    <source>
        <dbReference type="Pfam" id="PF23134"/>
    </source>
</evidence>
<dbReference type="GO" id="GO:0005634">
    <property type="term" value="C:nucleus"/>
    <property type="evidence" value="ECO:0007669"/>
    <property type="project" value="InterPro"/>
</dbReference>
<proteinExistence type="predicted"/>
<evidence type="ECO:0000313" key="4">
    <source>
        <dbReference type="EMBL" id="THD21152.1"/>
    </source>
</evidence>
<reference evidence="4" key="1">
    <citation type="submission" date="2019-03" db="EMBL/GenBank/DDBJ databases">
        <title>Improved annotation for the trematode Fasciola hepatica.</title>
        <authorList>
            <person name="Choi Y.-J."/>
            <person name="Martin J."/>
            <person name="Mitreva M."/>
        </authorList>
    </citation>
    <scope>NUCLEOTIDE SEQUENCE [LARGE SCALE GENOMIC DNA]</scope>
</reference>
<comment type="caution">
    <text evidence="4">The sequence shown here is derived from an EMBL/GenBank/DDBJ whole genome shotgun (WGS) entry which is preliminary data.</text>
</comment>
<dbReference type="PANTHER" id="PTHR12963">
    <property type="entry name" value="THYROID RECEPTOR INTERACTING PROTEIN RELATED"/>
    <property type="match status" value="1"/>
</dbReference>
<evidence type="ECO:0000259" key="1">
    <source>
        <dbReference type="Pfam" id="PF04266"/>
    </source>
</evidence>
<dbReference type="InterPro" id="IPR009349">
    <property type="entry name" value="TRIP4/RQT4_C2HC5_Znf"/>
</dbReference>
<sequence>MDRVKVTLTKALGEKAASDFIQAALAVQDPQEIKKRVCKLLDTRKQENRHVYEILMKEKLRRDAFPHEGYRKSDTYPNAPVNSDIGPVENEASFVEKTKHSEAQNTNKSKRKLKFYPLFSEGARGEELVAHLPGRHPCQCLATKHQLINNCTYCGRIVCTQEGSGPCYFCGHLVCSKEEKQIIGLGTKQALKLQNRLLQVPWAPGTEEPLYRVRKRAAKVAVAAAWKKKELPLDSTDKISPEVGDYLPGTGDEYVDAADELEAYTPVTGAQQRLEEGLAAALANRDRLLEYDASSARRTRVLDDEMDYFVSEGAGGASVWLSPEARDRVQKRVSELRAQRHASRLETMRFCLDFAGREIIPEDTRDEAARQLYNPTQTEIGEWVSTIRSTPPPSTCTRQEADNEFSRITDPTLGIKGLKYVKSKSAEQTKSESNQEDRNPLVSALHQPLVKLRLQDDSSRQLTDEGYCLSMHQPWASFLVRGIKKDEGRVWYSTHRGPLWIASTVKTPDSAIIEAVEKEYIASGGSRNDLPTSYPTSCLLGRVNVVDVLSQEQYRAKFPDGTSTSPFVFICDDPREVLLKFPVSGKHKIYKLDPHLHTAASKNLA</sequence>
<feature type="domain" description="TRIP4/RQT4 C2HC5-type zinc finger" evidence="2">
    <location>
        <begin position="136"/>
        <end position="181"/>
    </location>
</feature>
<dbReference type="Gene3D" id="2.30.130.30">
    <property type="entry name" value="Hypothetical protein"/>
    <property type="match status" value="1"/>
</dbReference>
<gene>
    <name evidence="4" type="ORF">D915_008202</name>
</gene>
<dbReference type="InterPro" id="IPR007374">
    <property type="entry name" value="ASCH_domain"/>
</dbReference>
<dbReference type="CDD" id="cd06554">
    <property type="entry name" value="ASCH_ASC-1_like"/>
    <property type="match status" value="1"/>
</dbReference>